<dbReference type="PROSITE" id="PS51257">
    <property type="entry name" value="PROKAR_LIPOPROTEIN"/>
    <property type="match status" value="1"/>
</dbReference>
<dbReference type="InterPro" id="IPR033985">
    <property type="entry name" value="SusD-like_N"/>
</dbReference>
<dbReference type="Pfam" id="PF14322">
    <property type="entry name" value="SusD-like_3"/>
    <property type="match status" value="1"/>
</dbReference>
<gene>
    <name evidence="8" type="ORF">SAMN06265348_101141</name>
</gene>
<dbReference type="InterPro" id="IPR012944">
    <property type="entry name" value="SusD_RagB_dom"/>
</dbReference>
<accession>A0A521AFM4</accession>
<evidence type="ECO:0000256" key="4">
    <source>
        <dbReference type="ARBA" id="ARBA00023136"/>
    </source>
</evidence>
<protein>
    <submittedName>
        <fullName evidence="8">Starch-binding associating with outer membrane</fullName>
    </submittedName>
</protein>
<dbReference type="EMBL" id="FXTN01000001">
    <property type="protein sequence ID" value="SMO33623.1"/>
    <property type="molecule type" value="Genomic_DNA"/>
</dbReference>
<dbReference type="SUPFAM" id="SSF48452">
    <property type="entry name" value="TPR-like"/>
    <property type="match status" value="1"/>
</dbReference>
<name>A0A521AFM4_9SPHI</name>
<evidence type="ECO:0000313" key="9">
    <source>
        <dbReference type="Proteomes" id="UP000320300"/>
    </source>
</evidence>
<proteinExistence type="inferred from homology"/>
<sequence length="516" mass="56891">MNKLNMNKIYSILLVLIVTASSCKKDFIDLKPEDSYTGETFFKTEDQFKQAVVAAYAPLRDVLLNDYFTSEMHSDNTIYQPYPSNRGTAYLYREQISDFTNTPTNDYANAVWQHCYTGISRTNIVIERLAAADLSDVVKAPIDGEAKFLRAWYYFKLVRLYGGLPLFLKEVKTTGDAFKNRSGTDEVYTQIIADAKDAISKLSAPAKFPQSGAGTKGAATMLLAEVYATQKKWAEAEVLLNTLPAMGYALNANYADAFSPTNKNSKESIFEVQYLPGNELGTTPNPLTFHFLPRSSNTSIVLGININNSSTGGWNTPSADLISSYEPNDKRLDASIGIVEGAYNASDLFVYSANKSILNYTPAAGKTGVPYIKKYVHAPLIVTTGSGDNFPIYRYADALLLLAEVQNEQGKSPLTALNTVRSRAGLAPAPANSAVALRDIIAHERRVELAFENHRWNDLVRSGKAIETVNAFGAKLKTQVNYLSSDAYMLTQNKLLFPIPQYEVELNPGGMIQNPL</sequence>
<evidence type="ECO:0000259" key="6">
    <source>
        <dbReference type="Pfam" id="PF07980"/>
    </source>
</evidence>
<evidence type="ECO:0000256" key="5">
    <source>
        <dbReference type="ARBA" id="ARBA00023237"/>
    </source>
</evidence>
<keyword evidence="4" id="KW-0472">Membrane</keyword>
<organism evidence="8 9">
    <name type="scientific">Pedobacter westerhofensis</name>
    <dbReference type="NCBI Taxonomy" id="425512"/>
    <lineage>
        <taxon>Bacteria</taxon>
        <taxon>Pseudomonadati</taxon>
        <taxon>Bacteroidota</taxon>
        <taxon>Sphingobacteriia</taxon>
        <taxon>Sphingobacteriales</taxon>
        <taxon>Sphingobacteriaceae</taxon>
        <taxon>Pedobacter</taxon>
    </lineage>
</organism>
<keyword evidence="3" id="KW-0732">Signal</keyword>
<dbReference type="AlphaFoldDB" id="A0A521AFM4"/>
<comment type="subcellular location">
    <subcellularLocation>
        <location evidence="1">Cell outer membrane</location>
    </subcellularLocation>
</comment>
<reference evidence="8 9" key="1">
    <citation type="submission" date="2017-05" db="EMBL/GenBank/DDBJ databases">
        <authorList>
            <person name="Varghese N."/>
            <person name="Submissions S."/>
        </authorList>
    </citation>
    <scope>NUCLEOTIDE SEQUENCE [LARGE SCALE GENOMIC DNA]</scope>
    <source>
        <strain evidence="8 9">DSM 19036</strain>
    </source>
</reference>
<dbReference type="Gene3D" id="1.25.40.390">
    <property type="match status" value="1"/>
</dbReference>
<evidence type="ECO:0000256" key="3">
    <source>
        <dbReference type="ARBA" id="ARBA00022729"/>
    </source>
</evidence>
<evidence type="ECO:0000259" key="7">
    <source>
        <dbReference type="Pfam" id="PF14322"/>
    </source>
</evidence>
<evidence type="ECO:0000256" key="2">
    <source>
        <dbReference type="ARBA" id="ARBA00006275"/>
    </source>
</evidence>
<dbReference type="GO" id="GO:0009279">
    <property type="term" value="C:cell outer membrane"/>
    <property type="evidence" value="ECO:0007669"/>
    <property type="project" value="UniProtKB-SubCell"/>
</dbReference>
<feature type="domain" description="RagB/SusD" evidence="6">
    <location>
        <begin position="266"/>
        <end position="515"/>
    </location>
</feature>
<keyword evidence="5" id="KW-0998">Cell outer membrane</keyword>
<comment type="similarity">
    <text evidence="2">Belongs to the SusD family.</text>
</comment>
<keyword evidence="9" id="KW-1185">Reference proteome</keyword>
<dbReference type="CDD" id="cd08977">
    <property type="entry name" value="SusD"/>
    <property type="match status" value="1"/>
</dbReference>
<dbReference type="RefSeq" id="WP_246101254.1">
    <property type="nucleotide sequence ID" value="NZ_CBCSJO010000002.1"/>
</dbReference>
<feature type="domain" description="SusD-like N-terminal" evidence="7">
    <location>
        <begin position="26"/>
        <end position="227"/>
    </location>
</feature>
<dbReference type="Pfam" id="PF07980">
    <property type="entry name" value="SusD_RagB"/>
    <property type="match status" value="1"/>
</dbReference>
<dbReference type="Proteomes" id="UP000320300">
    <property type="component" value="Unassembled WGS sequence"/>
</dbReference>
<evidence type="ECO:0000313" key="8">
    <source>
        <dbReference type="EMBL" id="SMO33623.1"/>
    </source>
</evidence>
<dbReference type="InterPro" id="IPR011990">
    <property type="entry name" value="TPR-like_helical_dom_sf"/>
</dbReference>
<evidence type="ECO:0000256" key="1">
    <source>
        <dbReference type="ARBA" id="ARBA00004442"/>
    </source>
</evidence>